<proteinExistence type="predicted"/>
<sequence length="37" mass="4138">MPADFTDFKVADLSLAEFGRKEISLAEHEMPGLMAIR</sequence>
<name>A0ABV3F088_9ACTN</name>
<dbReference type="SUPFAM" id="SSF52283">
    <property type="entry name" value="Formate/glycerate dehydrogenase catalytic domain-like"/>
    <property type="match status" value="1"/>
</dbReference>
<dbReference type="EMBL" id="JBEZNA010000180">
    <property type="protein sequence ID" value="MEU9581816.1"/>
    <property type="molecule type" value="Genomic_DNA"/>
</dbReference>
<protein>
    <submittedName>
        <fullName evidence="1">Adenosylhomocysteinase</fullName>
    </submittedName>
</protein>
<accession>A0ABV3F088</accession>
<dbReference type="InterPro" id="IPR042172">
    <property type="entry name" value="Adenosylhomocyst_ase-like_sf"/>
</dbReference>
<dbReference type="Proteomes" id="UP001551584">
    <property type="component" value="Unassembled WGS sequence"/>
</dbReference>
<comment type="caution">
    <text evidence="1">The sequence shown here is derived from an EMBL/GenBank/DDBJ whole genome shotgun (WGS) entry which is preliminary data.</text>
</comment>
<organism evidence="1 2">
    <name type="scientific">Streptomyces chilikensis</name>
    <dbReference type="NCBI Taxonomy" id="1194079"/>
    <lineage>
        <taxon>Bacteria</taxon>
        <taxon>Bacillati</taxon>
        <taxon>Actinomycetota</taxon>
        <taxon>Actinomycetes</taxon>
        <taxon>Kitasatosporales</taxon>
        <taxon>Streptomycetaceae</taxon>
        <taxon>Streptomyces</taxon>
    </lineage>
</organism>
<dbReference type="Gene3D" id="3.40.50.1480">
    <property type="entry name" value="Adenosylhomocysteinase-like"/>
    <property type="match status" value="1"/>
</dbReference>
<dbReference type="RefSeq" id="WP_359278794.1">
    <property type="nucleotide sequence ID" value="NZ_JBEZNA010000180.1"/>
</dbReference>
<keyword evidence="2" id="KW-1185">Reference proteome</keyword>
<gene>
    <name evidence="1" type="ORF">AB0D95_31920</name>
</gene>
<reference evidence="1 2" key="1">
    <citation type="submission" date="2024-06" db="EMBL/GenBank/DDBJ databases">
        <title>The Natural Products Discovery Center: Release of the First 8490 Sequenced Strains for Exploring Actinobacteria Biosynthetic Diversity.</title>
        <authorList>
            <person name="Kalkreuter E."/>
            <person name="Kautsar S.A."/>
            <person name="Yang D."/>
            <person name="Bader C.D."/>
            <person name="Teijaro C.N."/>
            <person name="Fluegel L."/>
            <person name="Davis C.M."/>
            <person name="Simpson J.R."/>
            <person name="Lauterbach L."/>
            <person name="Steele A.D."/>
            <person name="Gui C."/>
            <person name="Meng S."/>
            <person name="Li G."/>
            <person name="Viehrig K."/>
            <person name="Ye F."/>
            <person name="Su P."/>
            <person name="Kiefer A.F."/>
            <person name="Nichols A."/>
            <person name="Cepeda A.J."/>
            <person name="Yan W."/>
            <person name="Fan B."/>
            <person name="Jiang Y."/>
            <person name="Adhikari A."/>
            <person name="Zheng C.-J."/>
            <person name="Schuster L."/>
            <person name="Cowan T.M."/>
            <person name="Smanski M.J."/>
            <person name="Chevrette M.G."/>
            <person name="De Carvalho L.P.S."/>
            <person name="Shen B."/>
        </authorList>
    </citation>
    <scope>NUCLEOTIDE SEQUENCE [LARGE SCALE GENOMIC DNA]</scope>
    <source>
        <strain evidence="1 2">NPDC048117</strain>
    </source>
</reference>
<evidence type="ECO:0000313" key="2">
    <source>
        <dbReference type="Proteomes" id="UP001551584"/>
    </source>
</evidence>
<feature type="non-terminal residue" evidence="1">
    <location>
        <position position="37"/>
    </location>
</feature>
<evidence type="ECO:0000313" key="1">
    <source>
        <dbReference type="EMBL" id="MEU9581816.1"/>
    </source>
</evidence>
<dbReference type="Pfam" id="PF05221">
    <property type="entry name" value="AdoHcyase"/>
    <property type="match status" value="1"/>
</dbReference>
<dbReference type="InterPro" id="IPR000043">
    <property type="entry name" value="Adenosylhomocysteinase-like"/>
</dbReference>